<protein>
    <recommendedName>
        <fullName evidence="4">EGF-like domain-containing protein</fullName>
    </recommendedName>
</protein>
<evidence type="ECO:0008006" key="4">
    <source>
        <dbReference type="Google" id="ProtNLM"/>
    </source>
</evidence>
<organism evidence="2 3">
    <name type="scientific">Chiloscyllium punctatum</name>
    <name type="common">Brownbanded bambooshark</name>
    <name type="synonym">Hemiscyllium punctatum</name>
    <dbReference type="NCBI Taxonomy" id="137246"/>
    <lineage>
        <taxon>Eukaryota</taxon>
        <taxon>Metazoa</taxon>
        <taxon>Chordata</taxon>
        <taxon>Craniata</taxon>
        <taxon>Vertebrata</taxon>
        <taxon>Chondrichthyes</taxon>
        <taxon>Elasmobranchii</taxon>
        <taxon>Galeomorphii</taxon>
        <taxon>Galeoidea</taxon>
        <taxon>Orectolobiformes</taxon>
        <taxon>Hemiscylliidae</taxon>
        <taxon>Chiloscyllium</taxon>
    </lineage>
</organism>
<dbReference type="AlphaFoldDB" id="A0A401RGQ3"/>
<comment type="caution">
    <text evidence="2">The sequence shown here is derived from an EMBL/GenBank/DDBJ whole genome shotgun (WGS) entry which is preliminary data.</text>
</comment>
<accession>A0A401RGQ3</accession>
<dbReference type="Gene3D" id="2.170.300.10">
    <property type="entry name" value="Tie2 ligand-binding domain superfamily"/>
    <property type="match status" value="1"/>
</dbReference>
<dbReference type="Proteomes" id="UP000287033">
    <property type="component" value="Unassembled WGS sequence"/>
</dbReference>
<name>A0A401RGQ3_CHIPU</name>
<dbReference type="EMBL" id="BEZZ01006812">
    <property type="protein sequence ID" value="GCC17300.1"/>
    <property type="molecule type" value="Genomic_DNA"/>
</dbReference>
<gene>
    <name evidence="2" type="ORF">chiPu_0022269</name>
</gene>
<keyword evidence="3" id="KW-1185">Reference proteome</keyword>
<reference evidence="2 3" key="1">
    <citation type="journal article" date="2018" name="Nat. Ecol. Evol.">
        <title>Shark genomes provide insights into elasmobranch evolution and the origin of vertebrates.</title>
        <authorList>
            <person name="Hara Y"/>
            <person name="Yamaguchi K"/>
            <person name="Onimaru K"/>
            <person name="Kadota M"/>
            <person name="Koyanagi M"/>
            <person name="Keeley SD"/>
            <person name="Tatsumi K"/>
            <person name="Tanaka K"/>
            <person name="Motone F"/>
            <person name="Kageyama Y"/>
            <person name="Nozu R"/>
            <person name="Adachi N"/>
            <person name="Nishimura O"/>
            <person name="Nakagawa R"/>
            <person name="Tanegashima C"/>
            <person name="Kiyatake I"/>
            <person name="Matsumoto R"/>
            <person name="Murakumo K"/>
            <person name="Nishida K"/>
            <person name="Terakita A"/>
            <person name="Kuratani S"/>
            <person name="Sato K"/>
            <person name="Hyodo S Kuraku.S."/>
        </authorList>
    </citation>
    <scope>NUCLEOTIDE SEQUENCE [LARGE SCALE GENOMIC DNA]</scope>
</reference>
<dbReference type="STRING" id="137246.A0A401RGQ3"/>
<evidence type="ECO:0000313" key="2">
    <source>
        <dbReference type="EMBL" id="GCC17300.1"/>
    </source>
</evidence>
<evidence type="ECO:0000256" key="1">
    <source>
        <dbReference type="SAM" id="Phobius"/>
    </source>
</evidence>
<sequence>CNLTCLSGFYGLNCSTPCHCLGAACDSVTGDCPFSQSGVVIAVVVVSLFILLCILCCCCCGNDKNDPKNR</sequence>
<keyword evidence="1" id="KW-0812">Transmembrane</keyword>
<feature type="non-terminal residue" evidence="2">
    <location>
        <position position="1"/>
    </location>
</feature>
<feature type="transmembrane region" description="Helical" evidence="1">
    <location>
        <begin position="39"/>
        <end position="61"/>
    </location>
</feature>
<proteinExistence type="predicted"/>
<keyword evidence="1" id="KW-0472">Membrane</keyword>
<evidence type="ECO:0000313" key="3">
    <source>
        <dbReference type="Proteomes" id="UP000287033"/>
    </source>
</evidence>
<dbReference type="OrthoDB" id="6130531at2759"/>
<keyword evidence="1" id="KW-1133">Transmembrane helix</keyword>